<evidence type="ECO:0000256" key="4">
    <source>
        <dbReference type="ARBA" id="ARBA00023014"/>
    </source>
</evidence>
<dbReference type="SFLD" id="SFLDS00029">
    <property type="entry name" value="Radical_SAM"/>
    <property type="match status" value="1"/>
</dbReference>
<dbReference type="Gene3D" id="3.20.20.70">
    <property type="entry name" value="Aldolase class I"/>
    <property type="match status" value="1"/>
</dbReference>
<dbReference type="SMART" id="SM00729">
    <property type="entry name" value="Elp3"/>
    <property type="match status" value="1"/>
</dbReference>
<keyword evidence="2" id="KW-0479">Metal-binding</keyword>
<dbReference type="GO" id="GO:0046872">
    <property type="term" value="F:metal ion binding"/>
    <property type="evidence" value="ECO:0007669"/>
    <property type="project" value="UniProtKB-KW"/>
</dbReference>
<evidence type="ECO:0000256" key="2">
    <source>
        <dbReference type="ARBA" id="ARBA00022723"/>
    </source>
</evidence>
<dbReference type="Proteomes" id="UP001337580">
    <property type="component" value="Chromosome"/>
</dbReference>
<dbReference type="AlphaFoldDB" id="A0AA48I2N1"/>
<dbReference type="InterPro" id="IPR058240">
    <property type="entry name" value="rSAM_sf"/>
</dbReference>
<evidence type="ECO:0000256" key="3">
    <source>
        <dbReference type="ARBA" id="ARBA00023004"/>
    </source>
</evidence>
<accession>A0AA48I2N1</accession>
<keyword evidence="4" id="KW-0411">Iron-sulfur</keyword>
<dbReference type="InterPro" id="IPR050377">
    <property type="entry name" value="Radical_SAM_PqqE_MftC-like"/>
</dbReference>
<dbReference type="SFLD" id="SFLDG01386">
    <property type="entry name" value="main_SPASM_domain-containing"/>
    <property type="match status" value="1"/>
</dbReference>
<name>A0AA48I2N1_9FIRM</name>
<gene>
    <name evidence="6" type="ORF">CfP315_0338</name>
</gene>
<dbReference type="CDD" id="cd01335">
    <property type="entry name" value="Radical_SAM"/>
    <property type="match status" value="1"/>
</dbReference>
<sequence length="462" mass="53684">MKYAIDEKYELRSWKNNKCLINLQTGENEKIQDVVFQTLTFCVNNIDFNSVFVLNQHREILNKLIKNKIVYPSLKNKISNYCQKYKNYDCNFIDMVHWSITKNCNLRCKHCYMNASKKTANDDITFEECKKIIFQIAQCGIKKISITGGEPFVRPDFWEIVDEIIRNDIRIKKIYTNGFNLNENIIKNLKLRNIYPEFSLSFDGCGYHDWLRGIKGTEKKVIESIKLLHKNGFKISCEVCIHRINAGAIKKTIDFLKNLGVTYIKVNKAVNTGNWVNYSEKYGISNKEIYDLFIEYIPYFLKKGTGINLQLGGVFYYDTNNRTISVPLIKKIKENSYVCEHAKNILYLNSRGEVLPCSILDSNKFEYKSKIHNNLKDILNNSTYSQVSNLTVKEFMDKNPKCFICKNRNLCNGGCRASAIFEGGNYLSHDPQMCSFFEGEYLAKIEKIIRSKSLSFLTRGVF</sequence>
<organism evidence="6">
    <name type="scientific">Candidatus Improbicoccus pseudotrichonymphae</name>
    <dbReference type="NCBI Taxonomy" id="3033792"/>
    <lineage>
        <taxon>Bacteria</taxon>
        <taxon>Bacillati</taxon>
        <taxon>Bacillota</taxon>
        <taxon>Clostridia</taxon>
        <taxon>Candidatus Improbicoccus</taxon>
    </lineage>
</organism>
<keyword evidence="1" id="KW-0949">S-adenosyl-L-methionine</keyword>
<evidence type="ECO:0000313" key="6">
    <source>
        <dbReference type="EMBL" id="BED91807.1"/>
    </source>
</evidence>
<evidence type="ECO:0000259" key="5">
    <source>
        <dbReference type="PROSITE" id="PS51918"/>
    </source>
</evidence>
<dbReference type="InterPro" id="IPR013785">
    <property type="entry name" value="Aldolase_TIM"/>
</dbReference>
<dbReference type="InterPro" id="IPR007197">
    <property type="entry name" value="rSAM"/>
</dbReference>
<dbReference type="NCBIfam" id="TIGR04085">
    <property type="entry name" value="rSAM_more_4Fe4S"/>
    <property type="match status" value="1"/>
</dbReference>
<dbReference type="GO" id="GO:0003824">
    <property type="term" value="F:catalytic activity"/>
    <property type="evidence" value="ECO:0007669"/>
    <property type="project" value="InterPro"/>
</dbReference>
<reference evidence="6" key="1">
    <citation type="journal article" date="2023" name="ISME J.">
        <title>Emergence of putative energy parasites within Clostridia revealed by genome analysis of a novel endosymbiotic clade.</title>
        <authorList>
            <person name="Takahashi K."/>
            <person name="Kuwahara H."/>
            <person name="Horikawa Y."/>
            <person name="Izawa K."/>
            <person name="Kato D."/>
            <person name="Inagaki T."/>
            <person name="Yuki M."/>
            <person name="Ohkuma M."/>
            <person name="Hongoh Y."/>
        </authorList>
    </citation>
    <scope>NUCLEOTIDE SEQUENCE</scope>
    <source>
        <strain evidence="6">CfP3-15</strain>
    </source>
</reference>
<feature type="domain" description="Radical SAM core" evidence="5">
    <location>
        <begin position="90"/>
        <end position="308"/>
    </location>
</feature>
<dbReference type="SUPFAM" id="SSF102114">
    <property type="entry name" value="Radical SAM enzymes"/>
    <property type="match status" value="1"/>
</dbReference>
<proteinExistence type="predicted"/>
<keyword evidence="3" id="KW-0408">Iron</keyword>
<dbReference type="KEGG" id="ips:CfP315_0338"/>
<dbReference type="InterPro" id="IPR006638">
    <property type="entry name" value="Elp3/MiaA/NifB-like_rSAM"/>
</dbReference>
<dbReference type="PANTHER" id="PTHR11228">
    <property type="entry name" value="RADICAL SAM DOMAIN PROTEIN"/>
    <property type="match status" value="1"/>
</dbReference>
<dbReference type="SFLD" id="SFLDG01067">
    <property type="entry name" value="SPASM/twitch_domain_containing"/>
    <property type="match status" value="1"/>
</dbReference>
<dbReference type="PANTHER" id="PTHR11228:SF7">
    <property type="entry name" value="PQQA PEPTIDE CYCLASE"/>
    <property type="match status" value="1"/>
</dbReference>
<evidence type="ECO:0000256" key="1">
    <source>
        <dbReference type="ARBA" id="ARBA00022691"/>
    </source>
</evidence>
<protein>
    <submittedName>
        <fullName evidence="6">Radical SAM protein</fullName>
    </submittedName>
</protein>
<dbReference type="EMBL" id="AP027924">
    <property type="protein sequence ID" value="BED91807.1"/>
    <property type="molecule type" value="Genomic_DNA"/>
</dbReference>
<dbReference type="PROSITE" id="PS51918">
    <property type="entry name" value="RADICAL_SAM"/>
    <property type="match status" value="1"/>
</dbReference>
<dbReference type="GO" id="GO:0051536">
    <property type="term" value="F:iron-sulfur cluster binding"/>
    <property type="evidence" value="ECO:0007669"/>
    <property type="project" value="UniProtKB-KW"/>
</dbReference>
<dbReference type="Pfam" id="PF04055">
    <property type="entry name" value="Radical_SAM"/>
    <property type="match status" value="1"/>
</dbReference>
<dbReference type="InterPro" id="IPR023885">
    <property type="entry name" value="4Fe4S-binding_SPASM_dom"/>
</dbReference>